<dbReference type="Pfam" id="PF09983">
    <property type="entry name" value="JetD_C"/>
    <property type="match status" value="1"/>
</dbReference>
<accession>A0A8J7TJW2</accession>
<comment type="caution">
    <text evidence="3">The sequence shown here is derived from an EMBL/GenBank/DDBJ whole genome shotgun (WGS) entry which is preliminary data.</text>
</comment>
<reference evidence="3" key="1">
    <citation type="submission" date="2021-02" db="EMBL/GenBank/DDBJ databases">
        <title>Genome-Resolved Metagenomics of a Microbial Community Performing Photosynthetic Biological Nutrient Removal.</title>
        <authorList>
            <person name="Mcdaniel E.A."/>
        </authorList>
    </citation>
    <scope>NUCLEOTIDE SEQUENCE</scope>
    <source>
        <strain evidence="3">UWPOB_OBS1</strain>
    </source>
</reference>
<proteinExistence type="predicted"/>
<dbReference type="InterPro" id="IPR024537">
    <property type="entry name" value="DUF3322"/>
</dbReference>
<dbReference type="InterPro" id="IPR014544">
    <property type="entry name" value="UCP028408"/>
</dbReference>
<dbReference type="AlphaFoldDB" id="A0A8J7TJW2"/>
<dbReference type="PIRSF" id="PIRSF028408">
    <property type="entry name" value="UCP028408"/>
    <property type="match status" value="1"/>
</dbReference>
<dbReference type="Proteomes" id="UP000664277">
    <property type="component" value="Unassembled WGS sequence"/>
</dbReference>
<protein>
    <recommendedName>
        <fullName evidence="5">DUF3322 and DUF2220 domain-containing protein</fullName>
    </recommendedName>
</protein>
<sequence length="418" mass="48108">MSNQRLLLPEGVKEKLTRLYASKHQSWLSSTDSNAWPLRIKLGTPTEKEAAANPSAVKDWIIAWRSWQGTGTLSWSDKRWHILGTQSLPQEISFTDAAQVALLIGEHSRWERAKQRFLDLSEKWPILLHTLPRVFYALADYSDSDIARLTSLLEWFEKKTPVNLYPRQIPVSGVDTKWLERHSGIITKLLSVIQDKDEDNLYKLTGLTVPPRLVRFRVLDSELRNHFSGLSDITCTVDEFARLNLPIIRAFIVENDQTALCFRDLPGAIAIFGRGYSVEIVEAVTWLLKIECYYWGDLDTHGFNILNSARSHLPQLESLLMDEETLTLHRDLWVMEEKPILAANLRTLSVEEQNLYLALRDNTFGTRVRLEQERINWEFAWDCICKVYHSRSLSGKPTAMQSTTLEDSTQLRIKASNL</sequence>
<feature type="domain" description="Wadjet protein JetD C-terminal" evidence="1">
    <location>
        <begin position="206"/>
        <end position="382"/>
    </location>
</feature>
<feature type="domain" description="DUF3322" evidence="2">
    <location>
        <begin position="9"/>
        <end position="190"/>
    </location>
</feature>
<dbReference type="EMBL" id="JAFLCK010000002">
    <property type="protein sequence ID" value="MBN8659095.1"/>
    <property type="molecule type" value="Genomic_DNA"/>
</dbReference>
<gene>
    <name evidence="3" type="ORF">J0M35_01945</name>
</gene>
<evidence type="ECO:0000259" key="1">
    <source>
        <dbReference type="Pfam" id="PF09983"/>
    </source>
</evidence>
<evidence type="ECO:0000313" key="4">
    <source>
        <dbReference type="Proteomes" id="UP000664277"/>
    </source>
</evidence>
<organism evidence="3 4">
    <name type="scientific">Candidatus Obscuribacter phosphatis</name>
    <dbReference type="NCBI Taxonomy" id="1906157"/>
    <lineage>
        <taxon>Bacteria</taxon>
        <taxon>Bacillati</taxon>
        <taxon>Candidatus Melainabacteria</taxon>
        <taxon>Candidatus Obscuribacterales</taxon>
        <taxon>Candidatus Obscuribacteraceae</taxon>
        <taxon>Candidatus Obscuribacter</taxon>
    </lineage>
</organism>
<evidence type="ECO:0000259" key="2">
    <source>
        <dbReference type="Pfam" id="PF11795"/>
    </source>
</evidence>
<evidence type="ECO:0008006" key="5">
    <source>
        <dbReference type="Google" id="ProtNLM"/>
    </source>
</evidence>
<name>A0A8J7TJW2_9BACT</name>
<dbReference type="InterPro" id="IPR024534">
    <property type="entry name" value="JetD_C"/>
</dbReference>
<dbReference type="Pfam" id="PF11795">
    <property type="entry name" value="DUF3322"/>
    <property type="match status" value="1"/>
</dbReference>
<evidence type="ECO:0000313" key="3">
    <source>
        <dbReference type="EMBL" id="MBN8659095.1"/>
    </source>
</evidence>